<keyword evidence="10" id="KW-0812">Transmembrane</keyword>
<evidence type="ECO:0000256" key="3">
    <source>
        <dbReference type="ARBA" id="ARBA00022676"/>
    </source>
</evidence>
<comment type="similarity">
    <text evidence="2">Belongs to the YkuD family.</text>
</comment>
<feature type="active site" description="Nucleophile" evidence="9">
    <location>
        <position position="241"/>
    </location>
</feature>
<dbReference type="UniPathway" id="UPA00219"/>
<dbReference type="CDD" id="cd16913">
    <property type="entry name" value="YkuD_like"/>
    <property type="match status" value="1"/>
</dbReference>
<evidence type="ECO:0000259" key="11">
    <source>
        <dbReference type="PROSITE" id="PS52029"/>
    </source>
</evidence>
<dbReference type="Proteomes" id="UP000276542">
    <property type="component" value="Unassembled WGS sequence"/>
</dbReference>
<keyword evidence="10" id="KW-0472">Membrane</keyword>
<dbReference type="GO" id="GO:0018104">
    <property type="term" value="P:peptidoglycan-protein cross-linking"/>
    <property type="evidence" value="ECO:0007669"/>
    <property type="project" value="TreeGrafter"/>
</dbReference>
<dbReference type="AlphaFoldDB" id="A0A3A5HDK2"/>
<dbReference type="GO" id="GO:0016757">
    <property type="term" value="F:glycosyltransferase activity"/>
    <property type="evidence" value="ECO:0007669"/>
    <property type="project" value="UniProtKB-KW"/>
</dbReference>
<dbReference type="EMBL" id="QYRP01000002">
    <property type="protein sequence ID" value="RJS47595.1"/>
    <property type="molecule type" value="Genomic_DNA"/>
</dbReference>
<dbReference type="GO" id="GO:0071555">
    <property type="term" value="P:cell wall organization"/>
    <property type="evidence" value="ECO:0007669"/>
    <property type="project" value="UniProtKB-UniRule"/>
</dbReference>
<dbReference type="GO" id="GO:0071972">
    <property type="term" value="F:peptidoglycan L,D-transpeptidase activity"/>
    <property type="evidence" value="ECO:0007669"/>
    <property type="project" value="TreeGrafter"/>
</dbReference>
<organism evidence="12 13">
    <name type="scientific">Nocardioides cavernaquae</name>
    <dbReference type="NCBI Taxonomy" id="2321396"/>
    <lineage>
        <taxon>Bacteria</taxon>
        <taxon>Bacillati</taxon>
        <taxon>Actinomycetota</taxon>
        <taxon>Actinomycetes</taxon>
        <taxon>Propionibacteriales</taxon>
        <taxon>Nocardioidaceae</taxon>
        <taxon>Nocardioides</taxon>
    </lineage>
</organism>
<protein>
    <submittedName>
        <fullName evidence="12">Murein L,D-transpeptidase</fullName>
    </submittedName>
</protein>
<keyword evidence="8 9" id="KW-0961">Cell wall biogenesis/degradation</keyword>
<dbReference type="InterPro" id="IPR038063">
    <property type="entry name" value="Transpep_catalytic_dom"/>
</dbReference>
<comment type="caution">
    <text evidence="12">The sequence shown here is derived from an EMBL/GenBank/DDBJ whole genome shotgun (WGS) entry which is preliminary data.</text>
</comment>
<evidence type="ECO:0000256" key="7">
    <source>
        <dbReference type="ARBA" id="ARBA00022984"/>
    </source>
</evidence>
<keyword evidence="5" id="KW-0378">Hydrolase</keyword>
<dbReference type="PROSITE" id="PS51257">
    <property type="entry name" value="PROKAR_LIPOPROTEIN"/>
    <property type="match status" value="1"/>
</dbReference>
<dbReference type="OrthoDB" id="5243103at2"/>
<evidence type="ECO:0000256" key="1">
    <source>
        <dbReference type="ARBA" id="ARBA00004752"/>
    </source>
</evidence>
<feature type="domain" description="L,D-TPase catalytic" evidence="11">
    <location>
        <begin position="146"/>
        <end position="264"/>
    </location>
</feature>
<reference evidence="13" key="1">
    <citation type="submission" date="2018-09" db="EMBL/GenBank/DDBJ databases">
        <authorList>
            <person name="Zhu H."/>
        </authorList>
    </citation>
    <scope>NUCLEOTIDE SEQUENCE [LARGE SCALE GENOMIC DNA]</scope>
    <source>
        <strain evidence="13">K1W22B-1</strain>
    </source>
</reference>
<dbReference type="InterPro" id="IPR050979">
    <property type="entry name" value="LD-transpeptidase"/>
</dbReference>
<comment type="pathway">
    <text evidence="1 9">Cell wall biogenesis; peptidoglycan biosynthesis.</text>
</comment>
<keyword evidence="4" id="KW-0808">Transferase</keyword>
<proteinExistence type="inferred from homology"/>
<sequence>MSGSGSRGASWGTAVVVAALGCGLLVFALLTVQKKTPPPPPPPDTSAALRDAGFATTHTRTPRAPRDPHPTNATTGLVVHPNRVLGVYDKPDGKPFAKISPTEFGDLWLPAIARTAGWVQVLLPSKPNGATGWVRSGLVAQGHTPYVVRVHLGLKQMEIYRDRNLVGAWKVAVGKPSTPTPTGRTFIHGQFSDTKQTFSPVIIPLGTHSATLDNYGGGPGTVAFHGWPKQDVFGKAISHGCIRVPADALFQLRQIPVGSIVLIDNQ</sequence>
<gene>
    <name evidence="12" type="ORF">D4739_16190</name>
</gene>
<evidence type="ECO:0000313" key="13">
    <source>
        <dbReference type="Proteomes" id="UP000276542"/>
    </source>
</evidence>
<evidence type="ECO:0000256" key="8">
    <source>
        <dbReference type="ARBA" id="ARBA00023316"/>
    </source>
</evidence>
<keyword evidence="3" id="KW-0328">Glycosyltransferase</keyword>
<keyword evidence="10" id="KW-1133">Transmembrane helix</keyword>
<dbReference type="PROSITE" id="PS52029">
    <property type="entry name" value="LD_TPASE"/>
    <property type="match status" value="1"/>
</dbReference>
<evidence type="ECO:0000256" key="4">
    <source>
        <dbReference type="ARBA" id="ARBA00022679"/>
    </source>
</evidence>
<evidence type="ECO:0000256" key="6">
    <source>
        <dbReference type="ARBA" id="ARBA00022960"/>
    </source>
</evidence>
<evidence type="ECO:0000256" key="10">
    <source>
        <dbReference type="SAM" id="Phobius"/>
    </source>
</evidence>
<evidence type="ECO:0000313" key="12">
    <source>
        <dbReference type="EMBL" id="RJS47595.1"/>
    </source>
</evidence>
<accession>A0A3A5HDK2</accession>
<dbReference type="GO" id="GO:0005576">
    <property type="term" value="C:extracellular region"/>
    <property type="evidence" value="ECO:0007669"/>
    <property type="project" value="TreeGrafter"/>
</dbReference>
<feature type="active site" description="Proton donor/acceptor" evidence="9">
    <location>
        <position position="225"/>
    </location>
</feature>
<dbReference type="Pfam" id="PF03734">
    <property type="entry name" value="YkuD"/>
    <property type="match status" value="1"/>
</dbReference>
<evidence type="ECO:0000256" key="9">
    <source>
        <dbReference type="PROSITE-ProRule" id="PRU01373"/>
    </source>
</evidence>
<evidence type="ECO:0000256" key="5">
    <source>
        <dbReference type="ARBA" id="ARBA00022801"/>
    </source>
</evidence>
<keyword evidence="6 9" id="KW-0133">Cell shape</keyword>
<dbReference type="GO" id="GO:0008360">
    <property type="term" value="P:regulation of cell shape"/>
    <property type="evidence" value="ECO:0007669"/>
    <property type="project" value="UniProtKB-UniRule"/>
</dbReference>
<dbReference type="PANTHER" id="PTHR30582:SF24">
    <property type="entry name" value="L,D-TRANSPEPTIDASE ERFK_SRFK-RELATED"/>
    <property type="match status" value="1"/>
</dbReference>
<dbReference type="PANTHER" id="PTHR30582">
    <property type="entry name" value="L,D-TRANSPEPTIDASE"/>
    <property type="match status" value="1"/>
</dbReference>
<feature type="transmembrane region" description="Helical" evidence="10">
    <location>
        <begin position="12"/>
        <end position="32"/>
    </location>
</feature>
<dbReference type="InterPro" id="IPR005490">
    <property type="entry name" value="LD_TPept_cat_dom"/>
</dbReference>
<name>A0A3A5HDK2_9ACTN</name>
<dbReference type="SUPFAM" id="SSF141523">
    <property type="entry name" value="L,D-transpeptidase catalytic domain-like"/>
    <property type="match status" value="1"/>
</dbReference>
<keyword evidence="7 9" id="KW-0573">Peptidoglycan synthesis</keyword>
<dbReference type="Gene3D" id="2.40.440.10">
    <property type="entry name" value="L,D-transpeptidase catalytic domain-like"/>
    <property type="match status" value="1"/>
</dbReference>
<evidence type="ECO:0000256" key="2">
    <source>
        <dbReference type="ARBA" id="ARBA00005992"/>
    </source>
</evidence>
<keyword evidence="13" id="KW-1185">Reference proteome</keyword>